<dbReference type="InterPro" id="IPR050109">
    <property type="entry name" value="HTH-type_TetR-like_transc_reg"/>
</dbReference>
<dbReference type="PANTHER" id="PTHR30055">
    <property type="entry name" value="HTH-TYPE TRANSCRIPTIONAL REGULATOR RUTR"/>
    <property type="match status" value="1"/>
</dbReference>
<evidence type="ECO:0000259" key="5">
    <source>
        <dbReference type="PROSITE" id="PS50977"/>
    </source>
</evidence>
<gene>
    <name evidence="6" type="ORF">I0Q91_01065</name>
</gene>
<dbReference type="Proteomes" id="UP000621436">
    <property type="component" value="Unassembled WGS sequence"/>
</dbReference>
<dbReference type="Gene3D" id="1.10.357.10">
    <property type="entry name" value="Tetracycline Repressor, domain 2"/>
    <property type="match status" value="1"/>
</dbReference>
<dbReference type="AlphaFoldDB" id="A0A931F952"/>
<dbReference type="InterPro" id="IPR001647">
    <property type="entry name" value="HTH_TetR"/>
</dbReference>
<evidence type="ECO:0000256" key="4">
    <source>
        <dbReference type="PROSITE-ProRule" id="PRU00335"/>
    </source>
</evidence>
<dbReference type="EMBL" id="JADPIE010000001">
    <property type="protein sequence ID" value="MBF8435657.1"/>
    <property type="molecule type" value="Genomic_DNA"/>
</dbReference>
<dbReference type="RefSeq" id="WP_270452301.1">
    <property type="nucleotide sequence ID" value="NZ_JADPIE010000001.1"/>
</dbReference>
<feature type="DNA-binding region" description="H-T-H motif" evidence="4">
    <location>
        <begin position="28"/>
        <end position="47"/>
    </location>
</feature>
<evidence type="ECO:0000313" key="7">
    <source>
        <dbReference type="Proteomes" id="UP000621436"/>
    </source>
</evidence>
<sequence length="203" mass="24510">MAQRTDMDKKILKTSLHAFAAKGYDGTSMRDIASSVGIQQSSIYNHFKNKEDILLKLFKKYGPVTIATRLRQEKLIRDMKDGRDFLEKVIEEYYRLSLDKDERDFFRILIREHTREPVRSILRRRFLKDLRYFFNRAFNKMKDFGDIKDIETEILTEEFLGYLIFNEFEHILRNYSLEESEKLKRKTEQHLDFFWNAIKKTGN</sequence>
<keyword evidence="3" id="KW-0804">Transcription</keyword>
<name>A0A931F952_9FIRM</name>
<evidence type="ECO:0000313" key="6">
    <source>
        <dbReference type="EMBL" id="MBF8435657.1"/>
    </source>
</evidence>
<reference evidence="6" key="1">
    <citation type="submission" date="2020-11" db="EMBL/GenBank/DDBJ databases">
        <title>Halonatronomonas betainensis gen. nov., sp. nov. a novel haloalkaliphilic representative of the family Halanaerobiacae capable of betaine degradation.</title>
        <authorList>
            <person name="Boltyanskaya Y."/>
            <person name="Kevbrin V."/>
            <person name="Detkova E."/>
            <person name="Grouzdev D.S."/>
            <person name="Koziaeva V."/>
            <person name="Zhilina T."/>
        </authorList>
    </citation>
    <scope>NUCLEOTIDE SEQUENCE</scope>
    <source>
        <strain evidence="6">Z-7014</strain>
    </source>
</reference>
<comment type="caution">
    <text evidence="6">The sequence shown here is derived from an EMBL/GenBank/DDBJ whole genome shotgun (WGS) entry which is preliminary data.</text>
</comment>
<dbReference type="Pfam" id="PF00440">
    <property type="entry name" value="TetR_N"/>
    <property type="match status" value="1"/>
</dbReference>
<dbReference type="InterPro" id="IPR009057">
    <property type="entry name" value="Homeodomain-like_sf"/>
</dbReference>
<keyword evidence="2 4" id="KW-0238">DNA-binding</keyword>
<keyword evidence="7" id="KW-1185">Reference proteome</keyword>
<accession>A0A931F952</accession>
<evidence type="ECO:0000256" key="1">
    <source>
        <dbReference type="ARBA" id="ARBA00023015"/>
    </source>
</evidence>
<dbReference type="GO" id="GO:0003700">
    <property type="term" value="F:DNA-binding transcription factor activity"/>
    <property type="evidence" value="ECO:0007669"/>
    <property type="project" value="TreeGrafter"/>
</dbReference>
<proteinExistence type="predicted"/>
<dbReference type="SUPFAM" id="SSF46689">
    <property type="entry name" value="Homeodomain-like"/>
    <property type="match status" value="1"/>
</dbReference>
<keyword evidence="1" id="KW-0805">Transcription regulation</keyword>
<protein>
    <submittedName>
        <fullName evidence="6">TetR/AcrR family transcriptional regulator</fullName>
    </submittedName>
</protein>
<dbReference type="PANTHER" id="PTHR30055:SF234">
    <property type="entry name" value="HTH-TYPE TRANSCRIPTIONAL REGULATOR BETI"/>
    <property type="match status" value="1"/>
</dbReference>
<evidence type="ECO:0000256" key="3">
    <source>
        <dbReference type="ARBA" id="ARBA00023163"/>
    </source>
</evidence>
<feature type="domain" description="HTH tetR-type" evidence="5">
    <location>
        <begin position="5"/>
        <end position="65"/>
    </location>
</feature>
<dbReference type="PROSITE" id="PS50977">
    <property type="entry name" value="HTH_TETR_2"/>
    <property type="match status" value="1"/>
</dbReference>
<organism evidence="6 7">
    <name type="scientific">Halonatronomonas betaini</name>
    <dbReference type="NCBI Taxonomy" id="2778430"/>
    <lineage>
        <taxon>Bacteria</taxon>
        <taxon>Bacillati</taxon>
        <taxon>Bacillota</taxon>
        <taxon>Clostridia</taxon>
        <taxon>Halanaerobiales</taxon>
        <taxon>Halarsenatibacteraceae</taxon>
        <taxon>Halonatronomonas</taxon>
    </lineage>
</organism>
<evidence type="ECO:0000256" key="2">
    <source>
        <dbReference type="ARBA" id="ARBA00023125"/>
    </source>
</evidence>
<dbReference type="PRINTS" id="PR00455">
    <property type="entry name" value="HTHTETR"/>
</dbReference>
<dbReference type="GO" id="GO:0000976">
    <property type="term" value="F:transcription cis-regulatory region binding"/>
    <property type="evidence" value="ECO:0007669"/>
    <property type="project" value="TreeGrafter"/>
</dbReference>